<evidence type="ECO:0000256" key="4">
    <source>
        <dbReference type="ARBA" id="ARBA00022722"/>
    </source>
</evidence>
<feature type="binding site" evidence="10">
    <location>
        <position position="65"/>
    </location>
    <ligand>
        <name>Zn(2+)</name>
        <dbReference type="ChEBI" id="CHEBI:29105"/>
        <label>1</label>
        <note>catalytic</note>
    </ligand>
</feature>
<evidence type="ECO:0000313" key="12">
    <source>
        <dbReference type="EMBL" id="QKG83353.1"/>
    </source>
</evidence>
<evidence type="ECO:0000256" key="1">
    <source>
        <dbReference type="ARBA" id="ARBA00011738"/>
    </source>
</evidence>
<dbReference type="InterPro" id="IPR013471">
    <property type="entry name" value="RNase_Z/BN"/>
</dbReference>
<comment type="catalytic activity">
    <reaction evidence="10">
        <text>Endonucleolytic cleavage of RNA, removing extra 3' nucleotides from tRNA precursor, generating 3' termini of tRNAs. A 3'-hydroxy group is left at the tRNA terminus and a 5'-phosphoryl group is left at the trailer molecule.</text>
        <dbReference type="EC" id="3.1.26.11"/>
    </reaction>
</comment>
<dbReference type="GO" id="GO:0042781">
    <property type="term" value="F:3'-tRNA processing endoribonuclease activity"/>
    <property type="evidence" value="ECO:0007669"/>
    <property type="project" value="UniProtKB-UniRule"/>
</dbReference>
<dbReference type="Proteomes" id="UP000503088">
    <property type="component" value="Chromosome"/>
</dbReference>
<dbReference type="InterPro" id="IPR001279">
    <property type="entry name" value="Metallo-B-lactamas"/>
</dbReference>
<dbReference type="PANTHER" id="PTHR46018:SF2">
    <property type="entry name" value="ZINC PHOSPHODIESTERASE ELAC PROTEIN 1"/>
    <property type="match status" value="1"/>
</dbReference>
<dbReference type="Pfam" id="PF23023">
    <property type="entry name" value="Anti-Pycsar_Apyc1"/>
    <property type="match status" value="1"/>
</dbReference>
<dbReference type="RefSeq" id="WP_173219945.1">
    <property type="nucleotide sequence ID" value="NZ_CP048104.1"/>
</dbReference>
<feature type="binding site" evidence="10">
    <location>
        <position position="68"/>
    </location>
    <ligand>
        <name>Zn(2+)</name>
        <dbReference type="ChEBI" id="CHEBI:29105"/>
        <label>2</label>
        <note>catalytic</note>
    </ligand>
</feature>
<evidence type="ECO:0000256" key="10">
    <source>
        <dbReference type="HAMAP-Rule" id="MF_01818"/>
    </source>
</evidence>
<organism evidence="12 13">
    <name type="scientific">Kroppenstedtia pulmonis</name>
    <dbReference type="NCBI Taxonomy" id="1380685"/>
    <lineage>
        <taxon>Bacteria</taxon>
        <taxon>Bacillati</taxon>
        <taxon>Bacillota</taxon>
        <taxon>Bacilli</taxon>
        <taxon>Bacillales</taxon>
        <taxon>Thermoactinomycetaceae</taxon>
        <taxon>Kroppenstedtia</taxon>
    </lineage>
</organism>
<dbReference type="GO" id="GO:0042802">
    <property type="term" value="F:identical protein binding"/>
    <property type="evidence" value="ECO:0007669"/>
    <property type="project" value="UniProtKB-ARBA"/>
</dbReference>
<feature type="binding site" evidence="10">
    <location>
        <position position="211"/>
    </location>
    <ligand>
        <name>Zn(2+)</name>
        <dbReference type="ChEBI" id="CHEBI:29105"/>
        <label>1</label>
        <note>catalytic</note>
    </ligand>
</feature>
<keyword evidence="3 10" id="KW-0819">tRNA processing</keyword>
<evidence type="ECO:0000256" key="5">
    <source>
        <dbReference type="ARBA" id="ARBA00022723"/>
    </source>
</evidence>
<evidence type="ECO:0000256" key="3">
    <source>
        <dbReference type="ARBA" id="ARBA00022694"/>
    </source>
</evidence>
<dbReference type="PANTHER" id="PTHR46018">
    <property type="entry name" value="ZINC PHOSPHODIESTERASE ELAC PROTEIN 1"/>
    <property type="match status" value="1"/>
</dbReference>
<keyword evidence="6 10" id="KW-0255">Endonuclease</keyword>
<gene>
    <name evidence="10 12" type="primary">rnz</name>
    <name evidence="12" type="ORF">GXN76_01955</name>
</gene>
<feature type="binding site" evidence="10">
    <location>
        <position position="67"/>
    </location>
    <ligand>
        <name>Zn(2+)</name>
        <dbReference type="ChEBI" id="CHEBI:29105"/>
        <label>2</label>
        <note>catalytic</note>
    </ligand>
</feature>
<feature type="binding site" evidence="10">
    <location>
        <position position="63"/>
    </location>
    <ligand>
        <name>Zn(2+)</name>
        <dbReference type="ChEBI" id="CHEBI:29105"/>
        <label>1</label>
        <note>catalytic</note>
    </ligand>
</feature>
<keyword evidence="7 10" id="KW-0378">Hydrolase</keyword>
<feature type="domain" description="Metallo-beta-lactamase" evidence="11">
    <location>
        <begin position="18"/>
        <end position="247"/>
    </location>
</feature>
<dbReference type="KEGG" id="kpul:GXN76_01955"/>
<comment type="function">
    <text evidence="9 10">Zinc phosphodiesterase, which displays some tRNA 3'-processing endonuclease activity. Probably involved in tRNA maturation, by removing a 3'-trailer from precursor tRNA.</text>
</comment>
<evidence type="ECO:0000256" key="9">
    <source>
        <dbReference type="ARBA" id="ARBA00057812"/>
    </source>
</evidence>
<feature type="active site" description="Proton acceptor" evidence="10">
    <location>
        <position position="67"/>
    </location>
</feature>
<proteinExistence type="inferred from homology"/>
<reference evidence="12 13" key="1">
    <citation type="submission" date="2020-01" db="EMBL/GenBank/DDBJ databases">
        <authorList>
            <person name="Gulvik C.A."/>
            <person name="Batra D.G."/>
        </authorList>
    </citation>
    <scope>NUCLEOTIDE SEQUENCE [LARGE SCALE GENOMIC DNA]</scope>
    <source>
        <strain evidence="12 13">W9323</strain>
    </source>
</reference>
<comment type="subunit">
    <text evidence="1 10">Homodimer.</text>
</comment>
<feature type="binding site" evidence="10">
    <location>
        <position position="269"/>
    </location>
    <ligand>
        <name>Zn(2+)</name>
        <dbReference type="ChEBI" id="CHEBI:29105"/>
        <label>2</label>
        <note>catalytic</note>
    </ligand>
</feature>
<evidence type="ECO:0000259" key="11">
    <source>
        <dbReference type="SMART" id="SM00849"/>
    </source>
</evidence>
<comment type="cofactor">
    <cofactor evidence="10">
        <name>Zn(2+)</name>
        <dbReference type="ChEBI" id="CHEBI:29105"/>
    </cofactor>
    <text evidence="10">Binds 2 Zn(2+) ions.</text>
</comment>
<dbReference type="InterPro" id="IPR036866">
    <property type="entry name" value="RibonucZ/Hydroxyglut_hydro"/>
</dbReference>
<dbReference type="Gene3D" id="3.60.15.10">
    <property type="entry name" value="Ribonuclease Z/Hydroxyacylglutathione hydrolase-like"/>
    <property type="match status" value="1"/>
</dbReference>
<dbReference type="FunFam" id="3.60.15.10:FF:000002">
    <property type="entry name" value="Ribonuclease Z"/>
    <property type="match status" value="1"/>
</dbReference>
<feature type="binding site" evidence="10">
    <location>
        <position position="140"/>
    </location>
    <ligand>
        <name>Zn(2+)</name>
        <dbReference type="ChEBI" id="CHEBI:29105"/>
        <label>1</label>
        <note>catalytic</note>
    </ligand>
</feature>
<comment type="similarity">
    <text evidence="10">Belongs to the RNase Z family.</text>
</comment>
<evidence type="ECO:0000256" key="7">
    <source>
        <dbReference type="ARBA" id="ARBA00022801"/>
    </source>
</evidence>
<sequence>MEWIFLGTGAGVPSKERQVSSAALRFNESGGDTWLFDCGEATQHQILNSSVKLTRISHILISHLHGDHIFGLPGLLGSRSFQCEDSPLVLLGPPGIRSFVESALSISQTHLRYTLEIKEWKNGDTFNWKGYQVEVTELDHVILSAGFRITEPDQPGSLLTDRLREAGVPAGPHLKRLKNGEDIRLEDGRLLRSQDFCGPRIPGRRVVYCGDTRPARETVELARNADMLIHEATFSKEKESHALRFGHSTAAQAAELARKAEVKQLILNHISSRYSLKEGDRLLEEAREIFPRTEMACDFSVFPVSRGTHPS</sequence>
<dbReference type="SMART" id="SM00849">
    <property type="entry name" value="Lactamase_B"/>
    <property type="match status" value="1"/>
</dbReference>
<name>A0A7D4BUS6_9BACL</name>
<evidence type="ECO:0000256" key="6">
    <source>
        <dbReference type="ARBA" id="ARBA00022759"/>
    </source>
</evidence>
<dbReference type="NCBIfam" id="TIGR02651">
    <property type="entry name" value="RNase_Z"/>
    <property type="match status" value="1"/>
</dbReference>
<evidence type="ECO:0000256" key="2">
    <source>
        <dbReference type="ARBA" id="ARBA00012477"/>
    </source>
</evidence>
<dbReference type="NCBIfam" id="NF000801">
    <property type="entry name" value="PRK00055.1-3"/>
    <property type="match status" value="1"/>
</dbReference>
<dbReference type="EMBL" id="CP048104">
    <property type="protein sequence ID" value="QKG83353.1"/>
    <property type="molecule type" value="Genomic_DNA"/>
</dbReference>
<evidence type="ECO:0000256" key="8">
    <source>
        <dbReference type="ARBA" id="ARBA00022833"/>
    </source>
</evidence>
<dbReference type="HAMAP" id="MF_01818">
    <property type="entry name" value="RNase_Z_BN"/>
    <property type="match status" value="1"/>
</dbReference>
<dbReference type="Pfam" id="PF12706">
    <property type="entry name" value="Lactamase_B_2"/>
    <property type="match status" value="1"/>
</dbReference>
<feature type="binding site" evidence="10">
    <location>
        <position position="211"/>
    </location>
    <ligand>
        <name>Zn(2+)</name>
        <dbReference type="ChEBI" id="CHEBI:29105"/>
        <label>2</label>
        <note>catalytic</note>
    </ligand>
</feature>
<accession>A0A7D4BUS6</accession>
<dbReference type="EC" id="3.1.26.11" evidence="2 10"/>
<protein>
    <recommendedName>
        <fullName evidence="2 10">Ribonuclease Z</fullName>
        <shortName evidence="10">RNase Z</shortName>
        <ecNumber evidence="2 10">3.1.26.11</ecNumber>
    </recommendedName>
    <alternativeName>
        <fullName evidence="10">tRNA 3 endonuclease</fullName>
    </alternativeName>
    <alternativeName>
        <fullName evidence="10">tRNase Z</fullName>
    </alternativeName>
</protein>
<keyword evidence="5 10" id="KW-0479">Metal-binding</keyword>
<dbReference type="GO" id="GO:0008270">
    <property type="term" value="F:zinc ion binding"/>
    <property type="evidence" value="ECO:0007669"/>
    <property type="project" value="UniProtKB-UniRule"/>
</dbReference>
<keyword evidence="13" id="KW-1185">Reference proteome</keyword>
<dbReference type="CDD" id="cd07717">
    <property type="entry name" value="RNaseZ_ZiPD-like_MBL-fold"/>
    <property type="match status" value="1"/>
</dbReference>
<dbReference type="AlphaFoldDB" id="A0A7D4BUS6"/>
<evidence type="ECO:0000313" key="13">
    <source>
        <dbReference type="Proteomes" id="UP000503088"/>
    </source>
</evidence>
<keyword evidence="4 10" id="KW-0540">Nuclease</keyword>
<dbReference type="SUPFAM" id="SSF56281">
    <property type="entry name" value="Metallo-hydrolase/oxidoreductase"/>
    <property type="match status" value="1"/>
</dbReference>
<keyword evidence="8 10" id="KW-0862">Zinc</keyword>